<evidence type="ECO:0008006" key="3">
    <source>
        <dbReference type="Google" id="ProtNLM"/>
    </source>
</evidence>
<gene>
    <name evidence="1" type="ORF">JAZ04_12060</name>
</gene>
<dbReference type="InterPro" id="IPR016776">
    <property type="entry name" value="ApeP-like_dehydratase"/>
</dbReference>
<dbReference type="AlphaFoldDB" id="A0A9E4N066"/>
<dbReference type="Proteomes" id="UP000886687">
    <property type="component" value="Unassembled WGS sequence"/>
</dbReference>
<accession>A0A9E4N066</accession>
<dbReference type="SUPFAM" id="SSF54637">
    <property type="entry name" value="Thioesterase/thiol ester dehydrase-isomerase"/>
    <property type="match status" value="1"/>
</dbReference>
<reference evidence="1" key="1">
    <citation type="journal article" date="2021" name="Proc. Natl. Acad. Sci. U.S.A.">
        <title>Global biogeography of chemosynthetic symbionts reveals both localized and globally distributed symbiont groups. .</title>
        <authorList>
            <person name="Osvatic J.T."/>
            <person name="Wilkins L.G.E."/>
            <person name="Leibrecht L."/>
            <person name="Leray M."/>
            <person name="Zauner S."/>
            <person name="Polzin J."/>
            <person name="Camacho Y."/>
            <person name="Gros O."/>
            <person name="van Gils J.A."/>
            <person name="Eisen J.A."/>
            <person name="Petersen J.M."/>
            <person name="Yuen B."/>
        </authorList>
    </citation>
    <scope>NUCLEOTIDE SEQUENCE</scope>
    <source>
        <strain evidence="1">MAGL173</strain>
    </source>
</reference>
<evidence type="ECO:0000313" key="2">
    <source>
        <dbReference type="Proteomes" id="UP000886687"/>
    </source>
</evidence>
<dbReference type="InterPro" id="IPR029069">
    <property type="entry name" value="HotDog_dom_sf"/>
</dbReference>
<dbReference type="Gene3D" id="3.10.129.10">
    <property type="entry name" value="Hotdog Thioesterase"/>
    <property type="match status" value="1"/>
</dbReference>
<proteinExistence type="predicted"/>
<dbReference type="Pfam" id="PF22817">
    <property type="entry name" value="ApeP-like"/>
    <property type="match status" value="1"/>
</dbReference>
<evidence type="ECO:0000313" key="1">
    <source>
        <dbReference type="EMBL" id="MCG7939571.1"/>
    </source>
</evidence>
<organism evidence="1 2">
    <name type="scientific">Candidatus Thiodiazotropha lotti</name>
    <dbReference type="NCBI Taxonomy" id="2792787"/>
    <lineage>
        <taxon>Bacteria</taxon>
        <taxon>Pseudomonadati</taxon>
        <taxon>Pseudomonadota</taxon>
        <taxon>Gammaproteobacteria</taxon>
        <taxon>Chromatiales</taxon>
        <taxon>Sedimenticolaceae</taxon>
        <taxon>Candidatus Thiodiazotropha</taxon>
    </lineage>
</organism>
<sequence>MLARSLEGEELYNLLPHAGDMRLIDKVVDWDETRIQCQTSSHRNSNHPLRSNGQLSAVHAAEYGAQTMALHGGLLARQSGEQQPGGYLVSLRGVKLHIRYLDELDAPLQIQATQLLADSGNMLYDFVLKTESVLVAEGRAAVIVHSEENQ</sequence>
<name>A0A9E4N066_9GAMM</name>
<dbReference type="EMBL" id="JAEPDI010000009">
    <property type="protein sequence ID" value="MCG7939571.1"/>
    <property type="molecule type" value="Genomic_DNA"/>
</dbReference>
<protein>
    <recommendedName>
        <fullName evidence="3">Phosphotransferase</fullName>
    </recommendedName>
</protein>
<comment type="caution">
    <text evidence="1">The sequence shown here is derived from an EMBL/GenBank/DDBJ whole genome shotgun (WGS) entry which is preliminary data.</text>
</comment>